<dbReference type="RefSeq" id="WP_345014696.1">
    <property type="nucleotide sequence ID" value="NZ_BAABFC010000028.1"/>
</dbReference>
<sequence>MMNHEAIKSIYQRYGFKEFQTSIENGYISFLYVSGPFKNIEIIKTRPDANTSTLEKELKKCGYAHSILEPGSEIESRLFDSFFSVDSYREKIKNEYISFTTSICKKYSDSSTYEYLVAPYFIDGKKGETNISEEILSRIDDTKPIIFVVEAAAGFGKTCSAYELASKINSMHGKIPLLAELSKNRQARIFRHVLLDEIDKSFINVSSSLVKSEMENGKIITILDGFDELLKDNLDEEQDFESKEPMLETIGEYLTGNAKIILTTRRTMLFDGDGFHSWAEKNKSAFSLVKIQINEPEVTDWISSERRVKLEDAGIEISSIANPVMLSFLRHISEDEMMAACREPDKLVENYFNFILDREQNRQDLKMTSDEQNLILDIVAKDMIDKNYRSEDRNYIIDLIKIDGYDLIQTCIERYDPNNKPTHDEMANKLASHAFLDRSSRNPTKIEFINEFVFGHYVTRDIYNRDGWICDDWRYIGPAISSFRTRLKEKRKELWIKLKDSLDYISCTNKVSASIELLQEVSFEILNNEINSLTFHNIEIGTKPIRNSHFNDCQFNNCIIDPSKISDVTFFSCRFYNCKIRERKNFSGFIYTPGSVSDNDILEQLKLSRQEKEAETIKECIIDRAEKAVLERFWPVGRETITHKHRPIKGICAYSDSGNISPDKMFAAIISLKKKQILNDGRYSGFVEINLSEIIEIKRILGRDE</sequence>
<gene>
    <name evidence="2" type="ORF">GCM10023095_30620</name>
</gene>
<evidence type="ECO:0000259" key="1">
    <source>
        <dbReference type="Pfam" id="PF22723"/>
    </source>
</evidence>
<dbReference type="EMBL" id="BAABFC010000028">
    <property type="protein sequence ID" value="GAA4503809.1"/>
    <property type="molecule type" value="Genomic_DNA"/>
</dbReference>
<protein>
    <recommendedName>
        <fullName evidence="1">NACHT-associated inactive Restriction Endonuclease 2 domain-containing protein</fullName>
    </recommendedName>
</protein>
<proteinExistence type="predicted"/>
<comment type="caution">
    <text evidence="2">The sequence shown here is derived from an EMBL/GenBank/DDBJ whole genome shotgun (WGS) entry which is preliminary data.</text>
</comment>
<dbReference type="InterPro" id="IPR055007">
    <property type="entry name" value="NA-iREase2_dom"/>
</dbReference>
<dbReference type="Gene3D" id="3.40.50.300">
    <property type="entry name" value="P-loop containing nucleotide triphosphate hydrolases"/>
    <property type="match status" value="1"/>
</dbReference>
<organism evidence="2 3">
    <name type="scientific">Pseudaeromonas paramecii</name>
    <dbReference type="NCBI Taxonomy" id="2138166"/>
    <lineage>
        <taxon>Bacteria</taxon>
        <taxon>Pseudomonadati</taxon>
        <taxon>Pseudomonadota</taxon>
        <taxon>Gammaproteobacteria</taxon>
        <taxon>Aeromonadales</taxon>
        <taxon>Aeromonadaceae</taxon>
        <taxon>Pseudaeromonas</taxon>
    </lineage>
</organism>
<evidence type="ECO:0000313" key="2">
    <source>
        <dbReference type="EMBL" id="GAA4503809.1"/>
    </source>
</evidence>
<name>A0ABP8QJR1_9GAMM</name>
<dbReference type="Proteomes" id="UP001501321">
    <property type="component" value="Unassembled WGS sequence"/>
</dbReference>
<feature type="domain" description="NACHT-associated inactive Restriction Endonuclease 2" evidence="1">
    <location>
        <begin position="7"/>
        <end position="122"/>
    </location>
</feature>
<dbReference type="SUPFAM" id="SSF141571">
    <property type="entry name" value="Pentapeptide repeat-like"/>
    <property type="match status" value="1"/>
</dbReference>
<reference evidence="3" key="1">
    <citation type="journal article" date="2019" name="Int. J. Syst. Evol. Microbiol.">
        <title>The Global Catalogue of Microorganisms (GCM) 10K type strain sequencing project: providing services to taxonomists for standard genome sequencing and annotation.</title>
        <authorList>
            <consortium name="The Broad Institute Genomics Platform"/>
            <consortium name="The Broad Institute Genome Sequencing Center for Infectious Disease"/>
            <person name="Wu L."/>
            <person name="Ma J."/>
        </authorList>
    </citation>
    <scope>NUCLEOTIDE SEQUENCE [LARGE SCALE GENOMIC DNA]</scope>
    <source>
        <strain evidence="3">JCM 32226</strain>
    </source>
</reference>
<keyword evidence="3" id="KW-1185">Reference proteome</keyword>
<dbReference type="InterPro" id="IPR027417">
    <property type="entry name" value="P-loop_NTPase"/>
</dbReference>
<accession>A0ABP8QJR1</accession>
<dbReference type="Gene3D" id="2.160.20.80">
    <property type="entry name" value="E3 ubiquitin-protein ligase SopA"/>
    <property type="match status" value="1"/>
</dbReference>
<evidence type="ECO:0000313" key="3">
    <source>
        <dbReference type="Proteomes" id="UP001501321"/>
    </source>
</evidence>
<dbReference type="Pfam" id="PF22723">
    <property type="entry name" value="NA-iREase2"/>
    <property type="match status" value="1"/>
</dbReference>